<dbReference type="InterPro" id="IPR001680">
    <property type="entry name" value="WD40_rpt"/>
</dbReference>
<dbReference type="SMART" id="SM00320">
    <property type="entry name" value="WD40"/>
    <property type="match status" value="6"/>
</dbReference>
<dbReference type="InParanoid" id="A0A6J0TSJ4"/>
<keyword evidence="2" id="KW-0963">Cytoplasm</keyword>
<evidence type="ECO:0000313" key="6">
    <source>
        <dbReference type="RefSeq" id="XP_020649114.2"/>
    </source>
</evidence>
<dbReference type="OrthoDB" id="445052at2759"/>
<reference evidence="6" key="1">
    <citation type="submission" date="2025-08" db="UniProtKB">
        <authorList>
            <consortium name="RefSeq"/>
        </authorList>
    </citation>
    <scope>IDENTIFICATION</scope>
</reference>
<evidence type="ECO:0000256" key="4">
    <source>
        <dbReference type="ARBA" id="ARBA00022737"/>
    </source>
</evidence>
<comment type="subcellular location">
    <subcellularLocation>
        <location evidence="1">Cytoplasm</location>
    </subcellularLocation>
</comment>
<dbReference type="PANTHER" id="PTHR12442">
    <property type="entry name" value="DYNEIN INTERMEDIATE CHAIN"/>
    <property type="match status" value="1"/>
</dbReference>
<dbReference type="GO" id="GO:0045504">
    <property type="term" value="F:dynein heavy chain binding"/>
    <property type="evidence" value="ECO:0007669"/>
    <property type="project" value="TreeGrafter"/>
</dbReference>
<dbReference type="AlphaFoldDB" id="A0A6J0TSJ4"/>
<evidence type="ECO:0000313" key="5">
    <source>
        <dbReference type="Proteomes" id="UP001652642"/>
    </source>
</evidence>
<dbReference type="GeneID" id="110078877"/>
<keyword evidence="5" id="KW-1185">Reference proteome</keyword>
<dbReference type="InterPro" id="IPR015943">
    <property type="entry name" value="WD40/YVTN_repeat-like_dom_sf"/>
</dbReference>
<protein>
    <submittedName>
        <fullName evidence="6">Cytoplasmic dynein 2 intermediate chain 2</fullName>
    </submittedName>
</protein>
<name>A0A6J0TSJ4_9SAUR</name>
<sequence length="506" mass="55875">MFRDWGAAGGGTDVASVWRRAQGSRSEEKSTQTRLISTKEAVAQSRYCQDAGVQTDTDEEQAQARGLPSPATVDYASLRSFLQRVEEVVIRELDKNWKSHAFDGFEVNWMDQNETVSCLHSLSYPEAQECKLHVTGISWNATGAVVACSYGRLDDGDWSAEKSYVCTWNLDRRALNPTRPDLVVETPSAVMCLAFHPVHPSLIAGGLFNGEVLVWDTSRLEDPLVWRTGMTDDTHTDPVYQVGWLRDSKHHHSFCVLSVSTDGKILLWQEERDGLLKPMDGFAFVLQQIPRTMKLKKHARGDTAVGVTSLCFSHFEPSVFIVGTEGGYVLKCSSAVETVALLQKGSSVPLKAPAQFVFAPHGGPVYCVSCSPFHRNLFLSGGTTGHVHLHSMLQAQPLIALQLSKKYIFSVRWSPVRPLVFAATSGEGEIQLFDFGKSAQKPSISIKQTSDQSPVYCLEFNHRQPQLLAAGDGGGVVKIWQLSSDFTEEGPREMSHLDQLANEVTD</sequence>
<evidence type="ECO:0000256" key="3">
    <source>
        <dbReference type="ARBA" id="ARBA00022574"/>
    </source>
</evidence>
<dbReference type="GO" id="GO:0005868">
    <property type="term" value="C:cytoplasmic dynein complex"/>
    <property type="evidence" value="ECO:0007669"/>
    <property type="project" value="TreeGrafter"/>
</dbReference>
<dbReference type="CTD" id="89891"/>
<evidence type="ECO:0000256" key="1">
    <source>
        <dbReference type="ARBA" id="ARBA00004496"/>
    </source>
</evidence>
<dbReference type="KEGG" id="pvt:110078877"/>
<dbReference type="GO" id="GO:0045503">
    <property type="term" value="F:dynein light chain binding"/>
    <property type="evidence" value="ECO:0007669"/>
    <property type="project" value="TreeGrafter"/>
</dbReference>
<dbReference type="Pfam" id="PF00400">
    <property type="entry name" value="WD40"/>
    <property type="match status" value="2"/>
</dbReference>
<organism evidence="5 6">
    <name type="scientific">Pogona vitticeps</name>
    <name type="common">central bearded dragon</name>
    <dbReference type="NCBI Taxonomy" id="103695"/>
    <lineage>
        <taxon>Eukaryota</taxon>
        <taxon>Metazoa</taxon>
        <taxon>Chordata</taxon>
        <taxon>Craniata</taxon>
        <taxon>Vertebrata</taxon>
        <taxon>Euteleostomi</taxon>
        <taxon>Lepidosauria</taxon>
        <taxon>Squamata</taxon>
        <taxon>Bifurcata</taxon>
        <taxon>Unidentata</taxon>
        <taxon>Episquamata</taxon>
        <taxon>Toxicofera</taxon>
        <taxon>Iguania</taxon>
        <taxon>Acrodonta</taxon>
        <taxon>Agamidae</taxon>
        <taxon>Amphibolurinae</taxon>
        <taxon>Pogona</taxon>
    </lineage>
</organism>
<accession>A0A6J0TSJ4</accession>
<dbReference type="GO" id="GO:0097014">
    <property type="term" value="C:ciliary plasm"/>
    <property type="evidence" value="ECO:0007669"/>
    <property type="project" value="TreeGrafter"/>
</dbReference>
<keyword evidence="4" id="KW-0677">Repeat</keyword>
<dbReference type="InterPro" id="IPR050687">
    <property type="entry name" value="Dynein_IC"/>
</dbReference>
<dbReference type="Gene3D" id="2.130.10.10">
    <property type="entry name" value="YVTN repeat-like/Quinoprotein amine dehydrogenase"/>
    <property type="match status" value="2"/>
</dbReference>
<keyword evidence="3" id="KW-0853">WD repeat</keyword>
<dbReference type="GO" id="GO:0042073">
    <property type="term" value="P:intraciliary transport"/>
    <property type="evidence" value="ECO:0007669"/>
    <property type="project" value="TreeGrafter"/>
</dbReference>
<proteinExistence type="predicted"/>
<dbReference type="RefSeq" id="XP_020649114.2">
    <property type="nucleotide sequence ID" value="XM_020793455.2"/>
</dbReference>
<dbReference type="Proteomes" id="UP001652642">
    <property type="component" value="Chromosome Z"/>
</dbReference>
<dbReference type="SUPFAM" id="SSF50978">
    <property type="entry name" value="WD40 repeat-like"/>
    <property type="match status" value="1"/>
</dbReference>
<dbReference type="PANTHER" id="PTHR12442:SF26">
    <property type="entry name" value="CYTOPLASMIC DYNEIN 2 INTERMEDIATE CHAIN 2"/>
    <property type="match status" value="1"/>
</dbReference>
<evidence type="ECO:0000256" key="2">
    <source>
        <dbReference type="ARBA" id="ARBA00022490"/>
    </source>
</evidence>
<gene>
    <name evidence="6" type="primary">DYNC2I2</name>
</gene>
<dbReference type="InterPro" id="IPR036322">
    <property type="entry name" value="WD40_repeat_dom_sf"/>
</dbReference>